<dbReference type="EMBL" id="JAWXXV010000001">
    <property type="protein sequence ID" value="MDX5985279.1"/>
    <property type="molecule type" value="Genomic_DNA"/>
</dbReference>
<feature type="chain" id="PRO_5047101645" description="DUF4142 domain-containing protein" evidence="1">
    <location>
        <begin position="38"/>
        <end position="188"/>
    </location>
</feature>
<evidence type="ECO:0000256" key="1">
    <source>
        <dbReference type="SAM" id="SignalP"/>
    </source>
</evidence>
<dbReference type="RefSeq" id="WP_010408487.1">
    <property type="nucleotide sequence ID" value="NZ_JAWXXV010000001.1"/>
</dbReference>
<keyword evidence="1" id="KW-0732">Signal</keyword>
<evidence type="ECO:0000313" key="3">
    <source>
        <dbReference type="Proteomes" id="UP001279660"/>
    </source>
</evidence>
<gene>
    <name evidence="2" type="ORF">SIL82_13555</name>
</gene>
<accession>A0ABU4PMS3</accession>
<reference evidence="2 3" key="1">
    <citation type="submission" date="2023-11" db="EMBL/GenBank/DDBJ databases">
        <title>MicrobeMod: A computational toolkit for identifying prokaryotic methylation and restriction-modification with nanopore sequencing.</title>
        <authorList>
            <person name="Crits-Christoph A."/>
            <person name="Kang S.C."/>
            <person name="Lee H."/>
            <person name="Ostrov N."/>
        </authorList>
    </citation>
    <scope>NUCLEOTIDE SEQUENCE [LARGE SCALE GENOMIC DNA]</scope>
    <source>
        <strain evidence="2 3">ATCC 14820</strain>
    </source>
</reference>
<keyword evidence="3" id="KW-1185">Reference proteome</keyword>
<dbReference type="Proteomes" id="UP001279660">
    <property type="component" value="Unassembled WGS sequence"/>
</dbReference>
<protein>
    <recommendedName>
        <fullName evidence="4">DUF4142 domain-containing protein</fullName>
    </recommendedName>
</protein>
<organism evidence="2 3">
    <name type="scientific">Sphingomonas echinoides</name>
    <dbReference type="NCBI Taxonomy" id="59803"/>
    <lineage>
        <taxon>Bacteria</taxon>
        <taxon>Pseudomonadati</taxon>
        <taxon>Pseudomonadota</taxon>
        <taxon>Alphaproteobacteria</taxon>
        <taxon>Sphingomonadales</taxon>
        <taxon>Sphingomonadaceae</taxon>
        <taxon>Sphingomonas</taxon>
    </lineage>
</organism>
<name>A0ABU4PMS3_9SPHN</name>
<comment type="caution">
    <text evidence="2">The sequence shown here is derived from an EMBL/GenBank/DDBJ whole genome shotgun (WGS) entry which is preliminary data.</text>
</comment>
<proteinExistence type="predicted"/>
<evidence type="ECO:0000313" key="2">
    <source>
        <dbReference type="EMBL" id="MDX5985279.1"/>
    </source>
</evidence>
<sequence>MTFLIGIEQFVMTPPTPPARRARLALVFVLTITPSLAGCAAQTSTRYPSLLPRAIESRSDAEPDVVIPVTEADPATDLALADLRKMLDKTTAAFAPAAETAERLATAAQGDRVGGERWIAAQTALAALDGYRATTSSTLTDIDSMAIARAADGKPDYPAIASLHNAAQAAFEAQSARIAAIAARLPDA</sequence>
<feature type="signal peptide" evidence="1">
    <location>
        <begin position="1"/>
        <end position="37"/>
    </location>
</feature>
<evidence type="ECO:0008006" key="4">
    <source>
        <dbReference type="Google" id="ProtNLM"/>
    </source>
</evidence>